<dbReference type="PROSITE" id="PS00122">
    <property type="entry name" value="CARBOXYLESTERASE_B_1"/>
    <property type="match status" value="1"/>
</dbReference>
<comment type="caution">
    <text evidence="6">The sequence shown here is derived from an EMBL/GenBank/DDBJ whole genome shotgun (WGS) entry which is preliminary data.</text>
</comment>
<dbReference type="InterPro" id="IPR002018">
    <property type="entry name" value="CarbesteraseB"/>
</dbReference>
<dbReference type="PANTHER" id="PTHR11559">
    <property type="entry name" value="CARBOXYLESTERASE"/>
    <property type="match status" value="1"/>
</dbReference>
<dbReference type="EMBL" id="JBFTWV010000086">
    <property type="protein sequence ID" value="KAL2788005.1"/>
    <property type="molecule type" value="Genomic_DNA"/>
</dbReference>
<accession>A0ABR4FXL3</accession>
<gene>
    <name evidence="6" type="ORF">BJX66DRAFT_352946</name>
</gene>
<evidence type="ECO:0000256" key="4">
    <source>
        <dbReference type="SAM" id="MobiDB-lite"/>
    </source>
</evidence>
<dbReference type="InterPro" id="IPR019826">
    <property type="entry name" value="Carboxylesterase_B_AS"/>
</dbReference>
<keyword evidence="2 3" id="KW-0378">Hydrolase</keyword>
<evidence type="ECO:0000313" key="7">
    <source>
        <dbReference type="Proteomes" id="UP001610563"/>
    </source>
</evidence>
<dbReference type="Pfam" id="PF00135">
    <property type="entry name" value="COesterase"/>
    <property type="match status" value="1"/>
</dbReference>
<dbReference type="Proteomes" id="UP001610563">
    <property type="component" value="Unassembled WGS sequence"/>
</dbReference>
<name>A0ABR4FXL3_9EURO</name>
<dbReference type="Gene3D" id="3.40.50.1820">
    <property type="entry name" value="alpha/beta hydrolase"/>
    <property type="match status" value="1"/>
</dbReference>
<evidence type="ECO:0000256" key="1">
    <source>
        <dbReference type="ARBA" id="ARBA00005964"/>
    </source>
</evidence>
<feature type="compositionally biased region" description="Acidic residues" evidence="4">
    <location>
        <begin position="124"/>
        <end position="133"/>
    </location>
</feature>
<organism evidence="6 7">
    <name type="scientific">Aspergillus keveii</name>
    <dbReference type="NCBI Taxonomy" id="714993"/>
    <lineage>
        <taxon>Eukaryota</taxon>
        <taxon>Fungi</taxon>
        <taxon>Dikarya</taxon>
        <taxon>Ascomycota</taxon>
        <taxon>Pezizomycotina</taxon>
        <taxon>Eurotiomycetes</taxon>
        <taxon>Eurotiomycetidae</taxon>
        <taxon>Eurotiales</taxon>
        <taxon>Aspergillaceae</taxon>
        <taxon>Aspergillus</taxon>
        <taxon>Aspergillus subgen. Nidulantes</taxon>
    </lineage>
</organism>
<sequence>MLSRNLRFPVQDLRQPLENKRAASPIVTIAHPTATIIGKIGESDVEAFNAIPFAQPPSGPLRLKPPQPLAGDLGTVNATGSSPSCPQFFFSTSPNLNATAEAVPTEVATGLAENPLFPSAASDTDTDTDAEDPEDCLTLDVRRPAGTTTNDSLPVLVWIYGGAFELGSTGTYDGTSLVAASVSMDMPVIFVAMNYRVAGFGFMPGKEILEDGAANLGLLDQRRALEWVADNIVAFGGDPDKVTLWGESAGAISVFDQMLLYDGNHTYNNRSLFRGAIMNSGSAIPADPVDGAKGQAIYDAVVTAGGCSSPGNGTSLDCLRALPYDDFLAAANSVPSLFSYQSIALSYLPRPDGTVLTASPEVLTAAGKYARVPFIIGDQEDEGTIFALFQFNITTTAQIVDYLATYLFHNATRTQLKTLVGTYQDTIRDGSPFRTGVLNNWYPQFKRLAALFGDLTFTLTRRTVLHHVHSVSPDLPTWSYLSSYGYGTPILGTAHGSDIQQVFFGTPVNFASEAVRRYYFSFVYDLDPNSRRGQGGVRLSEWPAWGERRQLMNFFKDRAKLIRDDFRKDTYEFILGNAGSLHI</sequence>
<protein>
    <recommendedName>
        <fullName evidence="3">Carboxylic ester hydrolase</fullName>
        <ecNumber evidence="3">3.1.1.-</ecNumber>
    </recommendedName>
</protein>
<dbReference type="SUPFAM" id="SSF53474">
    <property type="entry name" value="alpha/beta-Hydrolases"/>
    <property type="match status" value="1"/>
</dbReference>
<dbReference type="InterPro" id="IPR029058">
    <property type="entry name" value="AB_hydrolase_fold"/>
</dbReference>
<reference evidence="6 7" key="1">
    <citation type="submission" date="2024-07" db="EMBL/GenBank/DDBJ databases">
        <title>Section-level genome sequencing and comparative genomics of Aspergillus sections Usti and Cavernicolus.</title>
        <authorList>
            <consortium name="Lawrence Berkeley National Laboratory"/>
            <person name="Nybo J.L."/>
            <person name="Vesth T.C."/>
            <person name="Theobald S."/>
            <person name="Frisvad J.C."/>
            <person name="Larsen T.O."/>
            <person name="Kjaerboelling I."/>
            <person name="Rothschild-Mancinelli K."/>
            <person name="Lyhne E.K."/>
            <person name="Kogle M.E."/>
            <person name="Barry K."/>
            <person name="Clum A."/>
            <person name="Na H."/>
            <person name="Ledsgaard L."/>
            <person name="Lin J."/>
            <person name="Lipzen A."/>
            <person name="Kuo A."/>
            <person name="Riley R."/>
            <person name="Mondo S."/>
            <person name="Labutti K."/>
            <person name="Haridas S."/>
            <person name="Pangalinan J."/>
            <person name="Salamov A.A."/>
            <person name="Simmons B.A."/>
            <person name="Magnuson J.K."/>
            <person name="Chen J."/>
            <person name="Drula E."/>
            <person name="Henrissat B."/>
            <person name="Wiebenga A."/>
            <person name="Lubbers R.J."/>
            <person name="Gomes A.C."/>
            <person name="Makela M.R."/>
            <person name="Stajich J."/>
            <person name="Grigoriev I.V."/>
            <person name="Mortensen U.H."/>
            <person name="De Vries R.P."/>
            <person name="Baker S.E."/>
            <person name="Andersen M.R."/>
        </authorList>
    </citation>
    <scope>NUCLEOTIDE SEQUENCE [LARGE SCALE GENOMIC DNA]</scope>
    <source>
        <strain evidence="6 7">CBS 209.92</strain>
    </source>
</reference>
<evidence type="ECO:0000259" key="5">
    <source>
        <dbReference type="Pfam" id="PF00135"/>
    </source>
</evidence>
<dbReference type="EC" id="3.1.1.-" evidence="3"/>
<feature type="domain" description="Carboxylesterase type B" evidence="5">
    <location>
        <begin position="27"/>
        <end position="567"/>
    </location>
</feature>
<evidence type="ECO:0000313" key="6">
    <source>
        <dbReference type="EMBL" id="KAL2788005.1"/>
    </source>
</evidence>
<evidence type="ECO:0000256" key="3">
    <source>
        <dbReference type="RuleBase" id="RU361235"/>
    </source>
</evidence>
<proteinExistence type="inferred from homology"/>
<keyword evidence="7" id="KW-1185">Reference proteome</keyword>
<evidence type="ECO:0000256" key="2">
    <source>
        <dbReference type="ARBA" id="ARBA00022801"/>
    </source>
</evidence>
<comment type="similarity">
    <text evidence="1 3">Belongs to the type-B carboxylesterase/lipase family.</text>
</comment>
<feature type="region of interest" description="Disordered" evidence="4">
    <location>
        <begin position="113"/>
        <end position="133"/>
    </location>
</feature>
<dbReference type="InterPro" id="IPR050309">
    <property type="entry name" value="Type-B_Carboxylest/Lipase"/>
</dbReference>